<proteinExistence type="predicted"/>
<dbReference type="Proteomes" id="UP000006900">
    <property type="component" value="Chromosome"/>
</dbReference>
<dbReference type="AlphaFoldDB" id="A0A0H3MQI5"/>
<protein>
    <submittedName>
        <fullName evidence="1">Uncharacterized protein</fullName>
    </submittedName>
</protein>
<dbReference type="HOGENOM" id="CLU_1990186_0_0_11"/>
<name>A0A0H3MQI5_MYCLB</name>
<evidence type="ECO:0000313" key="2">
    <source>
        <dbReference type="Proteomes" id="UP000006900"/>
    </source>
</evidence>
<accession>A0A0H3MQI5</accession>
<reference evidence="1 2" key="1">
    <citation type="journal article" date="2009" name="Nat. Genet.">
        <title>Comparative genomic and phylogeographic analysis of Mycobacterium leprae.</title>
        <authorList>
            <person name="Monot M."/>
            <person name="Honore N."/>
            <person name="Garnier T."/>
            <person name="Zidane N."/>
            <person name="Sherafi D."/>
            <person name="Paniz-Mondolfi A."/>
            <person name="Matsuoka M."/>
            <person name="Taylor G.M."/>
            <person name="Donoghue H.D."/>
            <person name="Bouwman A."/>
            <person name="Mays S."/>
            <person name="Watson C."/>
            <person name="Lockwood D."/>
            <person name="Khamispour A."/>
            <person name="Dowlati Y."/>
            <person name="Jianping S."/>
            <person name="Rea T.H."/>
            <person name="Vera-Cabrera L."/>
            <person name="Stefani M.M."/>
            <person name="Banu S."/>
            <person name="Macdonald M."/>
            <person name="Sapkota B.R."/>
            <person name="Spencer J.S."/>
            <person name="Thomas J."/>
            <person name="Harshman K."/>
            <person name="Singh P."/>
            <person name="Busso P."/>
            <person name="Gattiker A."/>
            <person name="Rougemont J."/>
            <person name="Brennan P.J."/>
            <person name="Cole S.T."/>
        </authorList>
    </citation>
    <scope>NUCLEOTIDE SEQUENCE [LARGE SCALE GENOMIC DNA]</scope>
    <source>
        <strain evidence="2">Br4923</strain>
    </source>
</reference>
<dbReference type="KEGG" id="mlb:MLBr00946"/>
<organism evidence="1 2">
    <name type="scientific">Mycobacterium leprae (strain Br4923)</name>
    <dbReference type="NCBI Taxonomy" id="561304"/>
    <lineage>
        <taxon>Bacteria</taxon>
        <taxon>Bacillati</taxon>
        <taxon>Actinomycetota</taxon>
        <taxon>Actinomycetes</taxon>
        <taxon>Mycobacteriales</taxon>
        <taxon>Mycobacteriaceae</taxon>
        <taxon>Mycobacterium</taxon>
    </lineage>
</organism>
<dbReference type="EMBL" id="FM211192">
    <property type="protein sequence ID" value="CAR71041.1"/>
    <property type="molecule type" value="Genomic_DNA"/>
</dbReference>
<sequence length="125" mass="13246">MPVSFVSVVLEFVSAMASDSANVGLTIAEATTIAAGSNDQRCSHPGADQCRWPSWCCSVYMPGFPGARHASGGGAFYPAVRAGFNRCCERVCVRRGCQRVAVANPRVRCVDCDQCAQPGAFRAPN</sequence>
<gene>
    <name evidence="1" type="ordered locus">MLBr00946</name>
</gene>
<evidence type="ECO:0000313" key="1">
    <source>
        <dbReference type="EMBL" id="CAR71041.1"/>
    </source>
</evidence>